<dbReference type="SUPFAM" id="SSF54786">
    <property type="entry name" value="YcfA/nrd intein domain"/>
    <property type="match status" value="1"/>
</dbReference>
<dbReference type="InterPro" id="IPR012933">
    <property type="entry name" value="HicA_mRNA_interferase"/>
</dbReference>
<keyword evidence="4" id="KW-0255">Endonuclease</keyword>
<evidence type="ECO:0000313" key="9">
    <source>
        <dbReference type="Proteomes" id="UP000177407"/>
    </source>
</evidence>
<dbReference type="Gene3D" id="3.30.920.30">
    <property type="entry name" value="Hypothetical protein"/>
    <property type="match status" value="1"/>
</dbReference>
<dbReference type="GO" id="GO:0003729">
    <property type="term" value="F:mRNA binding"/>
    <property type="evidence" value="ECO:0007669"/>
    <property type="project" value="InterPro"/>
</dbReference>
<evidence type="ECO:0000256" key="3">
    <source>
        <dbReference type="ARBA" id="ARBA00022722"/>
    </source>
</evidence>
<evidence type="ECO:0000256" key="1">
    <source>
        <dbReference type="ARBA" id="ARBA00006620"/>
    </source>
</evidence>
<accession>A0A1F5S4H5</accession>
<comment type="caution">
    <text evidence="8">The sequence shown here is derived from an EMBL/GenBank/DDBJ whole genome shotgun (WGS) entry which is preliminary data.</text>
</comment>
<evidence type="ECO:0000313" key="8">
    <source>
        <dbReference type="EMBL" id="OGF21585.1"/>
    </source>
</evidence>
<dbReference type="GO" id="GO:0016787">
    <property type="term" value="F:hydrolase activity"/>
    <property type="evidence" value="ECO:0007669"/>
    <property type="project" value="UniProtKB-KW"/>
</dbReference>
<dbReference type="EMBL" id="MFGA01000002">
    <property type="protein sequence ID" value="OGF21585.1"/>
    <property type="molecule type" value="Genomic_DNA"/>
</dbReference>
<dbReference type="InterPro" id="IPR038570">
    <property type="entry name" value="HicA_sf"/>
</dbReference>
<evidence type="ECO:0000256" key="7">
    <source>
        <dbReference type="ARBA" id="ARBA00023016"/>
    </source>
</evidence>
<keyword evidence="7" id="KW-0346">Stress response</keyword>
<keyword evidence="5" id="KW-0378">Hydrolase</keyword>
<keyword evidence="2" id="KW-1277">Toxin-antitoxin system</keyword>
<sequence>MPKLPILSGEEVVKILKKGFNFEFISQKGSHIKLRRRIEGKIVTTIVPNHKELMTGTLRGVLDLAKISEDDFIRYCKES</sequence>
<keyword evidence="3" id="KW-0540">Nuclease</keyword>
<evidence type="ECO:0000256" key="2">
    <source>
        <dbReference type="ARBA" id="ARBA00022649"/>
    </source>
</evidence>
<evidence type="ECO:0008006" key="10">
    <source>
        <dbReference type="Google" id="ProtNLM"/>
    </source>
</evidence>
<evidence type="ECO:0000256" key="4">
    <source>
        <dbReference type="ARBA" id="ARBA00022759"/>
    </source>
</evidence>
<reference evidence="8 9" key="1">
    <citation type="journal article" date="2016" name="Nat. Commun.">
        <title>Thousands of microbial genomes shed light on interconnected biogeochemical processes in an aquifer system.</title>
        <authorList>
            <person name="Anantharaman K."/>
            <person name="Brown C.T."/>
            <person name="Hug L.A."/>
            <person name="Sharon I."/>
            <person name="Castelle C.J."/>
            <person name="Probst A.J."/>
            <person name="Thomas B.C."/>
            <person name="Singh A."/>
            <person name="Wilkins M.J."/>
            <person name="Karaoz U."/>
            <person name="Brodie E.L."/>
            <person name="Williams K.H."/>
            <person name="Hubbard S.S."/>
            <person name="Banfield J.F."/>
        </authorList>
    </citation>
    <scope>NUCLEOTIDE SEQUENCE [LARGE SCALE GENOMIC DNA]</scope>
</reference>
<gene>
    <name evidence="8" type="ORF">A2257_02130</name>
</gene>
<evidence type="ECO:0000256" key="5">
    <source>
        <dbReference type="ARBA" id="ARBA00022801"/>
    </source>
</evidence>
<keyword evidence="6" id="KW-0694">RNA-binding</keyword>
<proteinExistence type="inferred from homology"/>
<dbReference type="GO" id="GO:0004519">
    <property type="term" value="F:endonuclease activity"/>
    <property type="evidence" value="ECO:0007669"/>
    <property type="project" value="UniProtKB-KW"/>
</dbReference>
<name>A0A1F5S4H5_9BACT</name>
<dbReference type="Proteomes" id="UP000177407">
    <property type="component" value="Unassembled WGS sequence"/>
</dbReference>
<dbReference type="Pfam" id="PF07927">
    <property type="entry name" value="HicA_toxin"/>
    <property type="match status" value="1"/>
</dbReference>
<dbReference type="AlphaFoldDB" id="A0A1F5S4H5"/>
<evidence type="ECO:0000256" key="6">
    <source>
        <dbReference type="ARBA" id="ARBA00022884"/>
    </source>
</evidence>
<protein>
    <recommendedName>
        <fullName evidence="10">Addiction module toxin, HicA family</fullName>
    </recommendedName>
</protein>
<comment type="similarity">
    <text evidence="1">Belongs to the HicA mRNA interferase family.</text>
</comment>
<organism evidence="8 9">
    <name type="scientific">Candidatus Falkowbacteria bacterium RIFOXYA2_FULL_38_12</name>
    <dbReference type="NCBI Taxonomy" id="1797993"/>
    <lineage>
        <taxon>Bacteria</taxon>
        <taxon>Candidatus Falkowiibacteriota</taxon>
    </lineage>
</organism>